<reference evidence="8" key="1">
    <citation type="submission" date="2025-08" db="UniProtKB">
        <authorList>
            <consortium name="Ensembl"/>
        </authorList>
    </citation>
    <scope>IDENTIFICATION</scope>
</reference>
<evidence type="ECO:0000256" key="2">
    <source>
        <dbReference type="ARBA" id="ARBA00023130"/>
    </source>
</evidence>
<dbReference type="PROSITE" id="PS50835">
    <property type="entry name" value="IG_LIKE"/>
    <property type="match status" value="1"/>
</dbReference>
<dbReference type="GO" id="GO:0042101">
    <property type="term" value="C:T cell receptor complex"/>
    <property type="evidence" value="ECO:0007669"/>
    <property type="project" value="UniProtKB-KW"/>
</dbReference>
<keyword evidence="5" id="KW-1279">T cell receptor</keyword>
<evidence type="ECO:0000313" key="8">
    <source>
        <dbReference type="Ensembl" id="ENSSANP00000056265.1"/>
    </source>
</evidence>
<evidence type="ECO:0000256" key="5">
    <source>
        <dbReference type="ARBA" id="ARBA00043266"/>
    </source>
</evidence>
<keyword evidence="4" id="KW-0393">Immunoglobulin domain</keyword>
<feature type="chain" id="PRO_5025694589" evidence="6">
    <location>
        <begin position="18"/>
        <end position="135"/>
    </location>
</feature>
<dbReference type="GO" id="GO:0002250">
    <property type="term" value="P:adaptive immune response"/>
    <property type="evidence" value="ECO:0007669"/>
    <property type="project" value="UniProtKB-KW"/>
</dbReference>
<feature type="domain" description="Ig-like" evidence="7">
    <location>
        <begin position="20"/>
        <end position="121"/>
    </location>
</feature>
<dbReference type="PANTHER" id="PTHR19367:SF18">
    <property type="entry name" value="T CELL RECEPTOR ALPHA VARIABLE 16"/>
    <property type="match status" value="1"/>
</dbReference>
<name>A0A671PBZ8_9TELE</name>
<dbReference type="InterPro" id="IPR051287">
    <property type="entry name" value="TCR_variable_region"/>
</dbReference>
<feature type="signal peptide" evidence="6">
    <location>
        <begin position="1"/>
        <end position="17"/>
    </location>
</feature>
<dbReference type="SMART" id="SM00406">
    <property type="entry name" value="IGv"/>
    <property type="match status" value="1"/>
</dbReference>
<evidence type="ECO:0000256" key="4">
    <source>
        <dbReference type="ARBA" id="ARBA00023319"/>
    </source>
</evidence>
<keyword evidence="3" id="KW-0675">Receptor</keyword>
<dbReference type="Gene3D" id="2.60.40.10">
    <property type="entry name" value="Immunoglobulins"/>
    <property type="match status" value="1"/>
</dbReference>
<dbReference type="InterPro" id="IPR036179">
    <property type="entry name" value="Ig-like_dom_sf"/>
</dbReference>
<dbReference type="AlphaFoldDB" id="A0A671PBZ8"/>
<dbReference type="Proteomes" id="UP000472260">
    <property type="component" value="Unassembled WGS sequence"/>
</dbReference>
<keyword evidence="2" id="KW-1064">Adaptive immunity</keyword>
<evidence type="ECO:0000259" key="7">
    <source>
        <dbReference type="PROSITE" id="PS50835"/>
    </source>
</evidence>
<evidence type="ECO:0000256" key="1">
    <source>
        <dbReference type="ARBA" id="ARBA00022729"/>
    </source>
</evidence>
<protein>
    <submittedName>
        <fullName evidence="8">T-cell receptor alpha/delta variable 19.0</fullName>
    </submittedName>
</protein>
<dbReference type="PANTHER" id="PTHR19367">
    <property type="entry name" value="T-CELL RECEPTOR ALPHA CHAIN V REGION"/>
    <property type="match status" value="1"/>
</dbReference>
<keyword evidence="9" id="KW-1185">Reference proteome</keyword>
<accession>A0A671PBZ8</accession>
<reference evidence="8" key="2">
    <citation type="submission" date="2025-09" db="UniProtKB">
        <authorList>
            <consortium name="Ensembl"/>
        </authorList>
    </citation>
    <scope>IDENTIFICATION</scope>
</reference>
<dbReference type="InterPro" id="IPR013106">
    <property type="entry name" value="Ig_V-set"/>
</dbReference>
<organism evidence="8 9">
    <name type="scientific">Sinocyclocheilus anshuiensis</name>
    <dbReference type="NCBI Taxonomy" id="1608454"/>
    <lineage>
        <taxon>Eukaryota</taxon>
        <taxon>Metazoa</taxon>
        <taxon>Chordata</taxon>
        <taxon>Craniata</taxon>
        <taxon>Vertebrata</taxon>
        <taxon>Euteleostomi</taxon>
        <taxon>Actinopterygii</taxon>
        <taxon>Neopterygii</taxon>
        <taxon>Teleostei</taxon>
        <taxon>Ostariophysi</taxon>
        <taxon>Cypriniformes</taxon>
        <taxon>Cyprinidae</taxon>
        <taxon>Cyprininae</taxon>
        <taxon>Sinocyclocheilus</taxon>
    </lineage>
</organism>
<dbReference type="InterPro" id="IPR013783">
    <property type="entry name" value="Ig-like_fold"/>
</dbReference>
<evidence type="ECO:0000313" key="9">
    <source>
        <dbReference type="Proteomes" id="UP000472260"/>
    </source>
</evidence>
<dbReference type="InterPro" id="IPR003599">
    <property type="entry name" value="Ig_sub"/>
</dbReference>
<evidence type="ECO:0000256" key="3">
    <source>
        <dbReference type="ARBA" id="ARBA00023170"/>
    </source>
</evidence>
<keyword evidence="1 6" id="KW-0732">Signal</keyword>
<dbReference type="InterPro" id="IPR007110">
    <property type="entry name" value="Ig-like_dom"/>
</dbReference>
<dbReference type="Pfam" id="PF07686">
    <property type="entry name" value="V-set"/>
    <property type="match status" value="1"/>
</dbReference>
<proteinExistence type="predicted"/>
<keyword evidence="5" id="KW-0391">Immunity</keyword>
<dbReference type="SUPFAM" id="SSF48726">
    <property type="entry name" value="Immunoglobulin"/>
    <property type="match status" value="1"/>
</dbReference>
<sequence>MLLITIILLCAVGSGRFESPITSDQTEVFDEEGANITLSCSYLTAISLHWYRQYPRSAPEYLLLILQISGRVQSTENLDSRFSARLNEKKNRVDLIISSVKVTDSALYYCALEPTVTGNLYTLLEKCHYKKRKIS</sequence>
<evidence type="ECO:0000256" key="6">
    <source>
        <dbReference type="SAM" id="SignalP"/>
    </source>
</evidence>
<dbReference type="Ensembl" id="ENSSANT00000059873.1">
    <property type="protein sequence ID" value="ENSSANP00000056265.1"/>
    <property type="gene ID" value="ENSSANG00000028204.1"/>
</dbReference>
<dbReference type="SMART" id="SM00409">
    <property type="entry name" value="IG"/>
    <property type="match status" value="1"/>
</dbReference>